<feature type="non-terminal residue" evidence="1">
    <location>
        <position position="95"/>
    </location>
</feature>
<proteinExistence type="predicted"/>
<protein>
    <submittedName>
        <fullName evidence="1">Uncharacterized protein</fullName>
    </submittedName>
</protein>
<sequence length="95" mass="10727">MKKLITLISSLSFITPSSTENQSYLIESAQLVLNIFNRQTVNPEFNWRDITPALHEISIHGHSLPEVTQNQLESIGFNFSGSIINRTLDMRSHAS</sequence>
<organism evidence="1">
    <name type="scientific">marine metagenome</name>
    <dbReference type="NCBI Taxonomy" id="408172"/>
    <lineage>
        <taxon>unclassified sequences</taxon>
        <taxon>metagenomes</taxon>
        <taxon>ecological metagenomes</taxon>
    </lineage>
</organism>
<name>A0A382RZB1_9ZZZZ</name>
<evidence type="ECO:0000313" key="1">
    <source>
        <dbReference type="EMBL" id="SVD02337.1"/>
    </source>
</evidence>
<dbReference type="EMBL" id="UINC01124891">
    <property type="protein sequence ID" value="SVD02337.1"/>
    <property type="molecule type" value="Genomic_DNA"/>
</dbReference>
<dbReference type="AlphaFoldDB" id="A0A382RZB1"/>
<gene>
    <name evidence="1" type="ORF">METZ01_LOCUS355191</name>
</gene>
<reference evidence="1" key="1">
    <citation type="submission" date="2018-05" db="EMBL/GenBank/DDBJ databases">
        <authorList>
            <person name="Lanie J.A."/>
            <person name="Ng W.-L."/>
            <person name="Kazmierczak K.M."/>
            <person name="Andrzejewski T.M."/>
            <person name="Davidsen T.M."/>
            <person name="Wayne K.J."/>
            <person name="Tettelin H."/>
            <person name="Glass J.I."/>
            <person name="Rusch D."/>
            <person name="Podicherti R."/>
            <person name="Tsui H.-C.T."/>
            <person name="Winkler M.E."/>
        </authorList>
    </citation>
    <scope>NUCLEOTIDE SEQUENCE</scope>
</reference>
<accession>A0A382RZB1</accession>